<dbReference type="RefSeq" id="WP_128354924.1">
    <property type="nucleotide sequence ID" value="NZ_CP022987.1"/>
</dbReference>
<sequence>MKLRTLLLVSAISALGTVAACSSAYEVKTRDGGSTVTSEKPEVDNDDGFVEYEKDGSTVQMNKSEVREIRKVD</sequence>
<protein>
    <submittedName>
        <fullName evidence="9">YgdI/YgdR family lipoprotein</fullName>
    </submittedName>
</protein>
<feature type="region of interest" description="Disordered" evidence="6">
    <location>
        <begin position="31"/>
        <end position="73"/>
    </location>
</feature>
<evidence type="ECO:0000256" key="3">
    <source>
        <dbReference type="ARBA" id="ARBA00023136"/>
    </source>
</evidence>
<dbReference type="PROSITE" id="PS51257">
    <property type="entry name" value="PROKAR_LIPOPROTEIN"/>
    <property type="match status" value="1"/>
</dbReference>
<keyword evidence="4" id="KW-0564">Palmitate</keyword>
<evidence type="ECO:0000313" key="10">
    <source>
        <dbReference type="Proteomes" id="UP000283474"/>
    </source>
</evidence>
<dbReference type="EMBL" id="CP022987">
    <property type="protein sequence ID" value="QAA93874.1"/>
    <property type="molecule type" value="Genomic_DNA"/>
</dbReference>
<feature type="chain" id="PRO_5019300681" evidence="7">
    <location>
        <begin position="25"/>
        <end position="73"/>
    </location>
</feature>
<proteinExistence type="predicted"/>
<dbReference type="OrthoDB" id="195643at2"/>
<evidence type="ECO:0000256" key="5">
    <source>
        <dbReference type="ARBA" id="ARBA00023288"/>
    </source>
</evidence>
<dbReference type="Gene3D" id="2.30.30.100">
    <property type="match status" value="1"/>
</dbReference>
<evidence type="ECO:0000256" key="7">
    <source>
        <dbReference type="SAM" id="SignalP"/>
    </source>
</evidence>
<reference evidence="9 10" key="1">
    <citation type="submission" date="2017-08" db="EMBL/GenBank/DDBJ databases">
        <authorList>
            <person name="Park S.-J."/>
            <person name="Kim H."/>
        </authorList>
    </citation>
    <scope>NUCLEOTIDE SEQUENCE [LARGE SCALE GENOMIC DNA]</scope>
    <source>
        <strain evidence="10">ye3</strain>
    </source>
</reference>
<evidence type="ECO:0000256" key="1">
    <source>
        <dbReference type="ARBA" id="ARBA00022475"/>
    </source>
</evidence>
<evidence type="ECO:0000256" key="2">
    <source>
        <dbReference type="ARBA" id="ARBA00022729"/>
    </source>
</evidence>
<dbReference type="InterPro" id="IPR010305">
    <property type="entry name" value="YgdI/YgdR-like"/>
</dbReference>
<feature type="compositionally biased region" description="Basic and acidic residues" evidence="6">
    <location>
        <begin position="64"/>
        <end position="73"/>
    </location>
</feature>
<gene>
    <name evidence="9" type="ORF">CKA81_08505</name>
</gene>
<dbReference type="InterPro" id="IPR047807">
    <property type="entry name" value="YgdI/YgdR-like_SH3-like"/>
</dbReference>
<dbReference type="NCBIfam" id="NF033216">
    <property type="entry name" value="lipo_YgdI_YgdR"/>
    <property type="match status" value="1"/>
</dbReference>
<evidence type="ECO:0000259" key="8">
    <source>
        <dbReference type="Pfam" id="PF06004"/>
    </source>
</evidence>
<dbReference type="Pfam" id="PF06004">
    <property type="entry name" value="DUF903"/>
    <property type="match status" value="1"/>
</dbReference>
<accession>A0A410GC70</accession>
<keyword evidence="2 7" id="KW-0732">Signal</keyword>
<dbReference type="KEGG" id="pus:CKA81_08505"/>
<keyword evidence="5 9" id="KW-0449">Lipoprotein</keyword>
<dbReference type="Proteomes" id="UP000283474">
    <property type="component" value="Chromosome"/>
</dbReference>
<name>A0A410GC70_9BURK</name>
<dbReference type="PANTHER" id="PTHR37011:SF1">
    <property type="entry name" value="POT FAMILY PEPTIDE TRANSPORT PROTEIN"/>
    <property type="match status" value="1"/>
</dbReference>
<organism evidence="9 10">
    <name type="scientific">Pollutimonas thiosulfatoxidans</name>
    <dbReference type="NCBI Taxonomy" id="2028345"/>
    <lineage>
        <taxon>Bacteria</taxon>
        <taxon>Pseudomonadati</taxon>
        <taxon>Pseudomonadota</taxon>
        <taxon>Betaproteobacteria</taxon>
        <taxon>Burkholderiales</taxon>
        <taxon>Alcaligenaceae</taxon>
        <taxon>Pollutimonas</taxon>
    </lineage>
</organism>
<keyword evidence="3" id="KW-0472">Membrane</keyword>
<dbReference type="AlphaFoldDB" id="A0A410GC70"/>
<feature type="domain" description="Lipoprotein YgdI/YgdR-like SH3-like" evidence="8">
    <location>
        <begin position="25"/>
        <end position="70"/>
    </location>
</feature>
<evidence type="ECO:0000256" key="6">
    <source>
        <dbReference type="SAM" id="MobiDB-lite"/>
    </source>
</evidence>
<dbReference type="PANTHER" id="PTHR37011">
    <property type="entry name" value="POT FAMILY PEPTIDE TRANSPORT PROTEIN-RELATED"/>
    <property type="match status" value="1"/>
</dbReference>
<evidence type="ECO:0000313" key="9">
    <source>
        <dbReference type="EMBL" id="QAA93874.1"/>
    </source>
</evidence>
<feature type="signal peptide" evidence="7">
    <location>
        <begin position="1"/>
        <end position="24"/>
    </location>
</feature>
<keyword evidence="10" id="KW-1185">Reference proteome</keyword>
<evidence type="ECO:0000256" key="4">
    <source>
        <dbReference type="ARBA" id="ARBA00023139"/>
    </source>
</evidence>
<keyword evidence="1" id="KW-1003">Cell membrane</keyword>
<dbReference type="InterPro" id="IPR010920">
    <property type="entry name" value="LSM_dom_sf"/>
</dbReference>
<dbReference type="SUPFAM" id="SSF50182">
    <property type="entry name" value="Sm-like ribonucleoproteins"/>
    <property type="match status" value="1"/>
</dbReference>